<dbReference type="Proteomes" id="UP000024635">
    <property type="component" value="Unassembled WGS sequence"/>
</dbReference>
<dbReference type="EMBL" id="JARK01001424">
    <property type="protein sequence ID" value="EYC04394.1"/>
    <property type="molecule type" value="Genomic_DNA"/>
</dbReference>
<evidence type="ECO:0000313" key="2">
    <source>
        <dbReference type="Proteomes" id="UP000024635"/>
    </source>
</evidence>
<proteinExistence type="predicted"/>
<protein>
    <submittedName>
        <fullName evidence="1">Uncharacterized protein</fullName>
    </submittedName>
</protein>
<reference evidence="2" key="1">
    <citation type="journal article" date="2015" name="Nat. Genet.">
        <title>The genome and transcriptome of the zoonotic hookworm Ancylostoma ceylanicum identify infection-specific gene families.</title>
        <authorList>
            <person name="Schwarz E.M."/>
            <person name="Hu Y."/>
            <person name="Antoshechkin I."/>
            <person name="Miller M.M."/>
            <person name="Sternberg P.W."/>
            <person name="Aroian R.V."/>
        </authorList>
    </citation>
    <scope>NUCLEOTIDE SEQUENCE</scope>
    <source>
        <strain evidence="2">HY135</strain>
    </source>
</reference>
<keyword evidence="2" id="KW-1185">Reference proteome</keyword>
<name>A0A016TN07_9BILA</name>
<dbReference type="AlphaFoldDB" id="A0A016TN07"/>
<evidence type="ECO:0000313" key="1">
    <source>
        <dbReference type="EMBL" id="EYC04394.1"/>
    </source>
</evidence>
<comment type="caution">
    <text evidence="1">The sequence shown here is derived from an EMBL/GenBank/DDBJ whole genome shotgun (WGS) entry which is preliminary data.</text>
</comment>
<accession>A0A016TN07</accession>
<organism evidence="1 2">
    <name type="scientific">Ancylostoma ceylanicum</name>
    <dbReference type="NCBI Taxonomy" id="53326"/>
    <lineage>
        <taxon>Eukaryota</taxon>
        <taxon>Metazoa</taxon>
        <taxon>Ecdysozoa</taxon>
        <taxon>Nematoda</taxon>
        <taxon>Chromadorea</taxon>
        <taxon>Rhabditida</taxon>
        <taxon>Rhabditina</taxon>
        <taxon>Rhabditomorpha</taxon>
        <taxon>Strongyloidea</taxon>
        <taxon>Ancylostomatidae</taxon>
        <taxon>Ancylostomatinae</taxon>
        <taxon>Ancylostoma</taxon>
    </lineage>
</organism>
<gene>
    <name evidence="1" type="primary">Acey_s0088.g2179</name>
    <name evidence="1" type="ORF">Y032_0088g2179</name>
</gene>
<sequence>MAAAQWPKKVVERTEVKSRVFADGKNRVPGHSADEIASRVPPVRWSLESSALGSDKQLDGWRRGGFGFLLQAEILMYLHWCRVYSLFIHLTAILYY</sequence>